<evidence type="ECO:0000256" key="8">
    <source>
        <dbReference type="ARBA" id="ARBA00048968"/>
    </source>
</evidence>
<keyword evidence="3" id="KW-0808">Transferase</keyword>
<evidence type="ECO:0000256" key="9">
    <source>
        <dbReference type="ARBA" id="ARBA00049893"/>
    </source>
</evidence>
<feature type="region of interest" description="Disordered" evidence="11">
    <location>
        <begin position="8"/>
        <end position="34"/>
    </location>
</feature>
<keyword evidence="13" id="KW-1185">Reference proteome</keyword>
<evidence type="ECO:0000256" key="10">
    <source>
        <dbReference type="RuleBase" id="RU361274"/>
    </source>
</evidence>
<comment type="catalytic activity">
    <reaction evidence="8">
        <text>adenosine + phosphate = alpha-D-ribose 1-phosphate + adenine</text>
        <dbReference type="Rhea" id="RHEA:27642"/>
        <dbReference type="ChEBI" id="CHEBI:16335"/>
        <dbReference type="ChEBI" id="CHEBI:16708"/>
        <dbReference type="ChEBI" id="CHEBI:43474"/>
        <dbReference type="ChEBI" id="CHEBI:57720"/>
        <dbReference type="EC" id="2.4.2.1"/>
    </reaction>
    <physiologicalReaction direction="left-to-right" evidence="8">
        <dbReference type="Rhea" id="RHEA:27643"/>
    </physiologicalReaction>
</comment>
<evidence type="ECO:0000313" key="12">
    <source>
        <dbReference type="EMBL" id="ADV81735.1"/>
    </source>
</evidence>
<dbReference type="InterPro" id="IPR038371">
    <property type="entry name" value="Cu_polyphenol_OxRdtase_sf"/>
</dbReference>
<dbReference type="SUPFAM" id="SSF64438">
    <property type="entry name" value="CNF1/YfiH-like putative cysteine hydrolases"/>
    <property type="match status" value="1"/>
</dbReference>
<evidence type="ECO:0000256" key="6">
    <source>
        <dbReference type="ARBA" id="ARBA00022833"/>
    </source>
</evidence>
<comment type="catalytic activity">
    <reaction evidence="9">
        <text>S-methyl-5'-thioadenosine + phosphate = 5-(methylsulfanyl)-alpha-D-ribose 1-phosphate + adenine</text>
        <dbReference type="Rhea" id="RHEA:11852"/>
        <dbReference type="ChEBI" id="CHEBI:16708"/>
        <dbReference type="ChEBI" id="CHEBI:17509"/>
        <dbReference type="ChEBI" id="CHEBI:43474"/>
        <dbReference type="ChEBI" id="CHEBI:58533"/>
        <dbReference type="EC" id="2.4.2.28"/>
    </reaction>
    <physiologicalReaction direction="left-to-right" evidence="9">
        <dbReference type="Rhea" id="RHEA:11853"/>
    </physiologicalReaction>
</comment>
<keyword evidence="4" id="KW-0479">Metal-binding</keyword>
<comment type="catalytic activity">
    <reaction evidence="7">
        <text>adenosine + H2O + H(+) = inosine + NH4(+)</text>
        <dbReference type="Rhea" id="RHEA:24408"/>
        <dbReference type="ChEBI" id="CHEBI:15377"/>
        <dbReference type="ChEBI" id="CHEBI:15378"/>
        <dbReference type="ChEBI" id="CHEBI:16335"/>
        <dbReference type="ChEBI" id="CHEBI:17596"/>
        <dbReference type="ChEBI" id="CHEBI:28938"/>
        <dbReference type="EC" id="3.5.4.4"/>
    </reaction>
    <physiologicalReaction direction="left-to-right" evidence="7">
        <dbReference type="Rhea" id="RHEA:24409"/>
    </physiologicalReaction>
</comment>
<keyword evidence="6" id="KW-0862">Zinc</keyword>
<evidence type="ECO:0000256" key="7">
    <source>
        <dbReference type="ARBA" id="ARBA00047989"/>
    </source>
</evidence>
<dbReference type="PANTHER" id="PTHR30616">
    <property type="entry name" value="UNCHARACTERIZED PROTEIN YFIH"/>
    <property type="match status" value="1"/>
</dbReference>
<evidence type="ECO:0000256" key="4">
    <source>
        <dbReference type="ARBA" id="ARBA00022723"/>
    </source>
</evidence>
<name>E8V7N7_TERSS</name>
<gene>
    <name evidence="12" type="ordered locus">AciPR4_0902</name>
</gene>
<dbReference type="eggNOG" id="COG1496">
    <property type="taxonomic scope" value="Bacteria"/>
</dbReference>
<dbReference type="AlphaFoldDB" id="E8V7N7"/>
<dbReference type="NCBIfam" id="TIGR00726">
    <property type="entry name" value="peptidoglycan editing factor PgeF"/>
    <property type="match status" value="1"/>
</dbReference>
<proteinExistence type="inferred from homology"/>
<dbReference type="EMBL" id="CP002467">
    <property type="protein sequence ID" value="ADV81735.1"/>
    <property type="molecule type" value="Genomic_DNA"/>
</dbReference>
<keyword evidence="5" id="KW-0378">Hydrolase</keyword>
<dbReference type="Pfam" id="PF02578">
    <property type="entry name" value="Cu-oxidase_4"/>
    <property type="match status" value="1"/>
</dbReference>
<dbReference type="GO" id="GO:0016787">
    <property type="term" value="F:hydrolase activity"/>
    <property type="evidence" value="ECO:0007669"/>
    <property type="project" value="UniProtKB-KW"/>
</dbReference>
<sequence length="333" mass="36588">MDDLLASIGLTHGTRSSRKGTWTEGARKPVGKKKKLAAETTKVPTPKIDFDFSSLLAKAPAVVHGFSTRSGGVTRVYRPGLPKSQGDLNLGFTSHDERKNVEANRTRMMQALLGKEAKDWKLVTLQQRHTPVVRVLRDTEATHLRGDAVMTDLPHRLLGVMTADCIPVLLYDRKNGAVAAFHAGWRGTLARIVERGVGTMKIEYGTDPKDIVAAIGAGIGPCCYSVGEEVRHEFESQFAYAPELFSDVYESEPIRDKYPLLFMTARAPGHSPIGPQLHLDLWEANRRQLLDAGISAKKISVVGTCTACGTSRYFSHRTEEGFTGRMMSVIGVR</sequence>
<comment type="similarity">
    <text evidence="2 10">Belongs to the purine nucleoside phosphorylase YfiH/LACC1 family.</text>
</comment>
<accession>E8V7N7</accession>
<reference evidence="12 13" key="1">
    <citation type="journal article" date="2012" name="Stand. Genomic Sci.">
        <title>Complete genome sequence of Terriglobus saanensis type strain SP1PR4(T), an Acidobacteria from tundra soil.</title>
        <authorList>
            <person name="Rawat S.R."/>
            <person name="Mannisto M.K."/>
            <person name="Starovoytov V."/>
            <person name="Goodwin L."/>
            <person name="Nolan M."/>
            <person name="Hauser L."/>
            <person name="Land M."/>
            <person name="Davenport K.W."/>
            <person name="Woyke T."/>
            <person name="Haggblom M.M."/>
        </authorList>
    </citation>
    <scope>NUCLEOTIDE SEQUENCE</scope>
    <source>
        <strain evidence="13">ATCC BAA-1853 / DSM 23119 / SP1PR4</strain>
    </source>
</reference>
<evidence type="ECO:0000256" key="5">
    <source>
        <dbReference type="ARBA" id="ARBA00022801"/>
    </source>
</evidence>
<dbReference type="PANTHER" id="PTHR30616:SF2">
    <property type="entry name" value="PURINE NUCLEOSIDE PHOSPHORYLASE LACC1"/>
    <property type="match status" value="1"/>
</dbReference>
<dbReference type="GO" id="GO:0005507">
    <property type="term" value="F:copper ion binding"/>
    <property type="evidence" value="ECO:0007669"/>
    <property type="project" value="TreeGrafter"/>
</dbReference>
<dbReference type="InterPro" id="IPR003730">
    <property type="entry name" value="Cu_polyphenol_OxRdtase"/>
</dbReference>
<evidence type="ECO:0000256" key="2">
    <source>
        <dbReference type="ARBA" id="ARBA00007353"/>
    </source>
</evidence>
<dbReference type="KEGG" id="tsa:AciPR4_0902"/>
<dbReference type="HOGENOM" id="CLU_065784_0_0_0"/>
<dbReference type="Proteomes" id="UP000006844">
    <property type="component" value="Chromosome"/>
</dbReference>
<dbReference type="STRING" id="401053.AciPR4_0902"/>
<dbReference type="Gene3D" id="3.60.140.10">
    <property type="entry name" value="CNF1/YfiH-like putative cysteine hydrolases"/>
    <property type="match status" value="1"/>
</dbReference>
<evidence type="ECO:0000313" key="13">
    <source>
        <dbReference type="Proteomes" id="UP000006844"/>
    </source>
</evidence>
<evidence type="ECO:0000256" key="3">
    <source>
        <dbReference type="ARBA" id="ARBA00022679"/>
    </source>
</evidence>
<dbReference type="GO" id="GO:0017061">
    <property type="term" value="F:S-methyl-5-thioadenosine phosphorylase activity"/>
    <property type="evidence" value="ECO:0007669"/>
    <property type="project" value="UniProtKB-EC"/>
</dbReference>
<dbReference type="CDD" id="cd16833">
    <property type="entry name" value="YfiH"/>
    <property type="match status" value="1"/>
</dbReference>
<comment type="catalytic activity">
    <reaction evidence="1">
        <text>inosine + phosphate = alpha-D-ribose 1-phosphate + hypoxanthine</text>
        <dbReference type="Rhea" id="RHEA:27646"/>
        <dbReference type="ChEBI" id="CHEBI:17368"/>
        <dbReference type="ChEBI" id="CHEBI:17596"/>
        <dbReference type="ChEBI" id="CHEBI:43474"/>
        <dbReference type="ChEBI" id="CHEBI:57720"/>
        <dbReference type="EC" id="2.4.2.1"/>
    </reaction>
    <physiologicalReaction direction="left-to-right" evidence="1">
        <dbReference type="Rhea" id="RHEA:27647"/>
    </physiologicalReaction>
</comment>
<organism evidence="12 13">
    <name type="scientific">Terriglobus saanensis (strain ATCC BAA-1853 / DSM 23119 / SP1PR4)</name>
    <dbReference type="NCBI Taxonomy" id="401053"/>
    <lineage>
        <taxon>Bacteria</taxon>
        <taxon>Pseudomonadati</taxon>
        <taxon>Acidobacteriota</taxon>
        <taxon>Terriglobia</taxon>
        <taxon>Terriglobales</taxon>
        <taxon>Acidobacteriaceae</taxon>
        <taxon>Terriglobus</taxon>
    </lineage>
</organism>
<protein>
    <recommendedName>
        <fullName evidence="10">Purine nucleoside phosphorylase</fullName>
    </recommendedName>
</protein>
<dbReference type="InterPro" id="IPR011324">
    <property type="entry name" value="Cytotoxic_necrot_fac-like_cat"/>
</dbReference>
<evidence type="ECO:0000256" key="11">
    <source>
        <dbReference type="SAM" id="MobiDB-lite"/>
    </source>
</evidence>
<evidence type="ECO:0000256" key="1">
    <source>
        <dbReference type="ARBA" id="ARBA00000553"/>
    </source>
</evidence>